<dbReference type="GO" id="GO:0005096">
    <property type="term" value="F:GTPase activator activity"/>
    <property type="evidence" value="ECO:0007669"/>
    <property type="project" value="InterPro"/>
</dbReference>
<dbReference type="InterPro" id="IPR043593">
    <property type="entry name" value="ASAP"/>
</dbReference>
<sequence length="205" mass="23520">MPDQISVSEFLSETTDDYNSPTTSSFTTRLQSCRNTVSVLEELTDWLTDPLLLFRKVVVNPFALGHRALDQDRTALQKVKKSVKAIFNSGQGSITRPSAQASTPCGTDEECKDIKKPFDKAWKDYEAKITKIEKEKREHAKQHGMIRTEITGAEIAEEMEKERRLFQLQMCELLSILIISISYEFWKGYSKLDTADFKFWHVTEA</sequence>
<protein>
    <submittedName>
        <fullName evidence="1">Arf-GAP with SH3 domain, ANK repeat and PH domain-containing protein 1</fullName>
    </submittedName>
</protein>
<gene>
    <name evidence="1" type="ORF">EOD39_14367</name>
</gene>
<dbReference type="SUPFAM" id="SSF103657">
    <property type="entry name" value="BAR/IMD domain-like"/>
    <property type="match status" value="1"/>
</dbReference>
<dbReference type="Gene3D" id="1.20.1270.60">
    <property type="entry name" value="Arfaptin homology (AH) domain/BAR domain"/>
    <property type="match status" value="1"/>
</dbReference>
<proteinExistence type="predicted"/>
<name>A0A662YMR3_ACIRT</name>
<dbReference type="PANTHER" id="PTHR45854:SF2">
    <property type="entry name" value="ARF-GAP WITH SH3 DOMAIN, ANK REPEAT AND PH DOMAIN-CONTAINING PROTEIN 1"/>
    <property type="match status" value="1"/>
</dbReference>
<dbReference type="EMBL" id="SCEB01001065">
    <property type="protein sequence ID" value="RXM97475.1"/>
    <property type="molecule type" value="Genomic_DNA"/>
</dbReference>
<organism evidence="1 2">
    <name type="scientific">Acipenser ruthenus</name>
    <name type="common">Sterlet sturgeon</name>
    <dbReference type="NCBI Taxonomy" id="7906"/>
    <lineage>
        <taxon>Eukaryota</taxon>
        <taxon>Metazoa</taxon>
        <taxon>Chordata</taxon>
        <taxon>Craniata</taxon>
        <taxon>Vertebrata</taxon>
        <taxon>Euteleostomi</taxon>
        <taxon>Actinopterygii</taxon>
        <taxon>Chondrostei</taxon>
        <taxon>Acipenseriformes</taxon>
        <taxon>Acipenseridae</taxon>
        <taxon>Acipenser</taxon>
    </lineage>
</organism>
<comment type="caution">
    <text evidence="1">The sequence shown here is derived from an EMBL/GenBank/DDBJ whole genome shotgun (WGS) entry which is preliminary data.</text>
</comment>
<evidence type="ECO:0000313" key="1">
    <source>
        <dbReference type="EMBL" id="RXM97475.1"/>
    </source>
</evidence>
<dbReference type="Proteomes" id="UP000289886">
    <property type="component" value="Unassembled WGS sequence"/>
</dbReference>
<accession>A0A662YMR3</accession>
<dbReference type="AlphaFoldDB" id="A0A662YMR3"/>
<dbReference type="InterPro" id="IPR027267">
    <property type="entry name" value="AH/BAR_dom_sf"/>
</dbReference>
<keyword evidence="2" id="KW-1185">Reference proteome</keyword>
<reference evidence="1 2" key="1">
    <citation type="submission" date="2019-01" db="EMBL/GenBank/DDBJ databases">
        <title>Draft Genome and Complete Hox-Cluster Characterization of the Sterlet Sturgeon (Acipenser ruthenus).</title>
        <authorList>
            <person name="Wei Q."/>
        </authorList>
    </citation>
    <scope>NUCLEOTIDE SEQUENCE [LARGE SCALE GENOMIC DNA]</scope>
    <source>
        <strain evidence="1">WHYD16114868_AA</strain>
        <tissue evidence="1">Blood</tissue>
    </source>
</reference>
<evidence type="ECO:0000313" key="2">
    <source>
        <dbReference type="Proteomes" id="UP000289886"/>
    </source>
</evidence>
<dbReference type="PANTHER" id="PTHR45854">
    <property type="entry name" value="ASAP FAMILY MEMBER"/>
    <property type="match status" value="1"/>
</dbReference>